<dbReference type="EMBL" id="PHFL01000001">
    <property type="protein sequence ID" value="RFM25540.1"/>
    <property type="molecule type" value="Genomic_DNA"/>
</dbReference>
<dbReference type="InterPro" id="IPR043129">
    <property type="entry name" value="ATPase_NBD"/>
</dbReference>
<dbReference type="Gene3D" id="3.30.420.40">
    <property type="match status" value="3"/>
</dbReference>
<reference evidence="7" key="2">
    <citation type="submission" date="2017-08" db="EMBL/GenBank/DDBJ databases">
        <authorList>
            <person name="de Groot N.N."/>
        </authorList>
    </citation>
    <scope>NUCLEOTIDE SEQUENCE</scope>
    <source>
        <strain evidence="7">OS</strain>
    </source>
</reference>
<dbReference type="AlphaFoldDB" id="A0A395M3F4"/>
<dbReference type="PANTHER" id="PTHR42749:SF1">
    <property type="entry name" value="CELL SHAPE-DETERMINING PROTEIN MREB"/>
    <property type="match status" value="1"/>
</dbReference>
<dbReference type="PRINTS" id="PR01652">
    <property type="entry name" value="SHAPEPROTEIN"/>
</dbReference>
<dbReference type="NCBIfam" id="TIGR00904">
    <property type="entry name" value="mreB"/>
    <property type="match status" value="1"/>
</dbReference>
<protein>
    <recommendedName>
        <fullName evidence="6">Cell shape-determining protein MreB</fullName>
    </recommendedName>
</protein>
<keyword evidence="4 6" id="KW-0133">Cell shape</keyword>
<organism evidence="7 9">
    <name type="scientific">Candidatus Thermochlorobacter aerophilus</name>
    <dbReference type="NCBI Taxonomy" id="1868324"/>
    <lineage>
        <taxon>Bacteria</taxon>
        <taxon>Pseudomonadati</taxon>
        <taxon>Chlorobiota</taxon>
        <taxon>Chlorobiia</taxon>
        <taxon>Chlorobiales</taxon>
        <taxon>Candidatus Thermochlorobacteriaceae</taxon>
        <taxon>Candidatus Thermochlorobacter</taxon>
    </lineage>
</organism>
<evidence type="ECO:0000256" key="4">
    <source>
        <dbReference type="ARBA" id="ARBA00022960"/>
    </source>
</evidence>
<comment type="caution">
    <text evidence="7">The sequence shown here is derived from an EMBL/GenBank/DDBJ whole genome shotgun (WGS) entry which is preliminary data.</text>
</comment>
<name>A0A395M3F4_9BACT</name>
<keyword evidence="3 6" id="KW-0067">ATP-binding</keyword>
<keyword evidence="2 6" id="KW-0547">Nucleotide-binding</keyword>
<evidence type="ECO:0000256" key="1">
    <source>
        <dbReference type="ARBA" id="ARBA00022490"/>
    </source>
</evidence>
<dbReference type="InterPro" id="IPR004000">
    <property type="entry name" value="Actin"/>
</dbReference>
<dbReference type="EMBL" id="PHFL01000007">
    <property type="protein sequence ID" value="RFM25339.1"/>
    <property type="molecule type" value="Genomic_DNA"/>
</dbReference>
<comment type="function">
    <text evidence="6">Forms membrane-associated dynamic filaments that are essential for cell shape determination. Acts by regulating cell wall synthesis and cell elongation, and thus cell shape. A feedback loop between cell geometry and MreB localization may maintain elongated cell shape by targeting cell wall growth to regions of negative cell wall curvature.</text>
</comment>
<evidence type="ECO:0000256" key="6">
    <source>
        <dbReference type="HAMAP-Rule" id="MF_02207"/>
    </source>
</evidence>
<dbReference type="NCBIfam" id="NF010539">
    <property type="entry name" value="PRK13927.1"/>
    <property type="match status" value="1"/>
</dbReference>
<evidence type="ECO:0000256" key="5">
    <source>
        <dbReference type="ARBA" id="ARBA00023458"/>
    </source>
</evidence>
<reference evidence="7 9" key="1">
    <citation type="journal article" date="2011" name="ISME J.">
        <title>Community ecology of hot spring cyanobacterial mats: predominant populations and their functional potential.</title>
        <authorList>
            <person name="Klatt C.G."/>
            <person name="Wood J.M."/>
            <person name="Rusch D.B."/>
            <person name="Bateson M.M."/>
            <person name="Hamamura N."/>
            <person name="Heidelberg J.F."/>
            <person name="Grossman A.R."/>
            <person name="Bhaya D."/>
            <person name="Cohan F.M."/>
            <person name="Kuhl M."/>
            <person name="Bryant D.A."/>
            <person name="Ward D.M."/>
        </authorList>
    </citation>
    <scope>NUCLEOTIDE SEQUENCE [LARGE SCALE GENOMIC DNA]</scope>
    <source>
        <strain evidence="7">OS</strain>
    </source>
</reference>
<dbReference type="CDD" id="cd10225">
    <property type="entry name" value="ASKHA_NBD_MreB-like"/>
    <property type="match status" value="1"/>
</dbReference>
<feature type="binding site" evidence="6">
    <location>
        <begin position="17"/>
        <end position="19"/>
    </location>
    <ligand>
        <name>ATP</name>
        <dbReference type="ChEBI" id="CHEBI:30616"/>
    </ligand>
</feature>
<dbReference type="Proteomes" id="UP000266389">
    <property type="component" value="Unassembled WGS sequence"/>
</dbReference>
<feature type="binding site" evidence="6">
    <location>
        <begin position="289"/>
        <end position="292"/>
    </location>
    <ligand>
        <name>ATP</name>
        <dbReference type="ChEBI" id="CHEBI:30616"/>
    </ligand>
</feature>
<sequence length="341" mass="36965">MGIFDFWSKDVAIDLGTANTLVYVRGKGIVLNEPSIVAFDRVTRRVVAIGHEAKQMHEKTHRDIITVKPLGDGVIADYEAAEELIRGLIKKVLKDFSGSLRRMVIGIPSGITEVEKRAVRDSAEHAGAKEVYLVAEPMAAAIGHGLDIEEPYGNMIVDIGGGTSDIAVISLSGIAAGESIRIAGNEITNAILQHFRKTYNLAIGERTAEEIKIKIGSAFELEEELIATVKGRNLVTSLPEQRDVSSPEIREAIAEPISQIVNAVRRCLEATPPELSADILDRGIILTGGGALIKGLDKRISYETKLPVYIGDDPLTAVARGTGKILENLEKFQNILVKTKR</sequence>
<dbReference type="InterPro" id="IPR056546">
    <property type="entry name" value="MreB_MamK-like"/>
</dbReference>
<dbReference type="SMART" id="SM00268">
    <property type="entry name" value="ACTIN"/>
    <property type="match status" value="1"/>
</dbReference>
<dbReference type="GO" id="GO:0005524">
    <property type="term" value="F:ATP binding"/>
    <property type="evidence" value="ECO:0007669"/>
    <property type="project" value="UniProtKB-KW"/>
</dbReference>
<dbReference type="GO" id="GO:0000902">
    <property type="term" value="P:cell morphogenesis"/>
    <property type="evidence" value="ECO:0007669"/>
    <property type="project" value="InterPro"/>
</dbReference>
<feature type="binding site" evidence="6">
    <location>
        <begin position="209"/>
        <end position="212"/>
    </location>
    <ligand>
        <name>ATP</name>
        <dbReference type="ChEBI" id="CHEBI:30616"/>
    </ligand>
</feature>
<accession>A0A395M3F4</accession>
<dbReference type="Pfam" id="PF06723">
    <property type="entry name" value="MreB_Mbl"/>
    <property type="match status" value="1"/>
</dbReference>
<gene>
    <name evidence="6" type="primary">mreB</name>
    <name evidence="8" type="ORF">D0433_00485</name>
    <name evidence="7" type="ORF">D0433_01605</name>
</gene>
<comment type="subcellular location">
    <subcellularLocation>
        <location evidence="6">Cytoplasm</location>
    </subcellularLocation>
    <text evidence="6">Membrane-associated.</text>
</comment>
<evidence type="ECO:0000313" key="8">
    <source>
        <dbReference type="EMBL" id="RFM25540.1"/>
    </source>
</evidence>
<keyword evidence="1 6" id="KW-0963">Cytoplasm</keyword>
<comment type="subunit">
    <text evidence="6">Forms polymers.</text>
</comment>
<dbReference type="SUPFAM" id="SSF53067">
    <property type="entry name" value="Actin-like ATPase domain"/>
    <property type="match status" value="2"/>
</dbReference>
<comment type="similarity">
    <text evidence="5 6">Belongs to the FtsA/MreB family.</text>
</comment>
<dbReference type="InterPro" id="IPR004753">
    <property type="entry name" value="MreB"/>
</dbReference>
<evidence type="ECO:0000256" key="2">
    <source>
        <dbReference type="ARBA" id="ARBA00022741"/>
    </source>
</evidence>
<feature type="binding site" evidence="6">
    <location>
        <begin position="161"/>
        <end position="163"/>
    </location>
    <ligand>
        <name>ATP</name>
        <dbReference type="ChEBI" id="CHEBI:30616"/>
    </ligand>
</feature>
<dbReference type="HAMAP" id="MF_02207">
    <property type="entry name" value="MreB"/>
    <property type="match status" value="1"/>
</dbReference>
<dbReference type="PANTHER" id="PTHR42749">
    <property type="entry name" value="CELL SHAPE-DETERMINING PROTEIN MREB"/>
    <property type="match status" value="1"/>
</dbReference>
<dbReference type="GO" id="GO:0008360">
    <property type="term" value="P:regulation of cell shape"/>
    <property type="evidence" value="ECO:0007669"/>
    <property type="project" value="UniProtKB-UniRule"/>
</dbReference>
<dbReference type="GO" id="GO:0005737">
    <property type="term" value="C:cytoplasm"/>
    <property type="evidence" value="ECO:0007669"/>
    <property type="project" value="UniProtKB-SubCell"/>
</dbReference>
<evidence type="ECO:0000313" key="7">
    <source>
        <dbReference type="EMBL" id="RFM25339.1"/>
    </source>
</evidence>
<proteinExistence type="inferred from homology"/>
<evidence type="ECO:0000313" key="9">
    <source>
        <dbReference type="Proteomes" id="UP000266389"/>
    </source>
</evidence>
<evidence type="ECO:0000256" key="3">
    <source>
        <dbReference type="ARBA" id="ARBA00022840"/>
    </source>
</evidence>